<accession>A0A7W6DH88</accession>
<dbReference type="EMBL" id="JACIEB010000005">
    <property type="protein sequence ID" value="MBB3982554.1"/>
    <property type="molecule type" value="Genomic_DNA"/>
</dbReference>
<keyword evidence="2" id="KW-1185">Reference proteome</keyword>
<comment type="caution">
    <text evidence="1">The sequence shown here is derived from an EMBL/GenBank/DDBJ whole genome shotgun (WGS) entry which is preliminary data.</text>
</comment>
<evidence type="ECO:0000313" key="2">
    <source>
        <dbReference type="Proteomes" id="UP000552757"/>
    </source>
</evidence>
<dbReference type="Proteomes" id="UP000552757">
    <property type="component" value="Unassembled WGS sequence"/>
</dbReference>
<sequence length="256" mass="28138">MSGLHLVRIALDRPALMAFAVARHRSDDDLGYALHLALRLRFGDAAPQPFRLEEPPGRAPFLIGYTANGVALNAAHALPPVDAALEAIFPSAPECRPMPELWQPGARFRFKVRVRPVVRYGTRIRAERARSTTALLPKAGEVDAFVAACSKADPSTPLDRKTVYRDWLKRRFSPAALLEDARIERMQRVRTRRSRHDGNGTRLTESYEVVFVGTLEVADPGRFADLLARGVGRHGAFGFGMLTLAPPGPQSVVKAG</sequence>
<proteinExistence type="predicted"/>
<protein>
    <submittedName>
        <fullName evidence="1">CRISPR system Cascade subunit CasE</fullName>
    </submittedName>
</protein>
<dbReference type="Gene3D" id="3.30.70.1210">
    <property type="entry name" value="Crispr-associated protein, domain 2"/>
    <property type="match status" value="1"/>
</dbReference>
<evidence type="ECO:0000313" key="1">
    <source>
        <dbReference type="EMBL" id="MBB3982554.1"/>
    </source>
</evidence>
<dbReference type="InterPro" id="IPR010179">
    <property type="entry name" value="CRISPR-assoc_prot_Cse3"/>
</dbReference>
<organism evidence="1 2">
    <name type="scientific">Sphingobium fontiphilum</name>
    <dbReference type="NCBI Taxonomy" id="944425"/>
    <lineage>
        <taxon>Bacteria</taxon>
        <taxon>Pseudomonadati</taxon>
        <taxon>Pseudomonadota</taxon>
        <taxon>Alphaproteobacteria</taxon>
        <taxon>Sphingomonadales</taxon>
        <taxon>Sphingomonadaceae</taxon>
        <taxon>Sphingobium</taxon>
    </lineage>
</organism>
<dbReference type="RefSeq" id="WP_183955638.1">
    <property type="nucleotide sequence ID" value="NZ_JACIEB010000005.1"/>
</dbReference>
<name>A0A7W6DH88_9SPHN</name>
<dbReference type="SUPFAM" id="SSF117987">
    <property type="entry name" value="CRISPR-associated protein"/>
    <property type="match status" value="1"/>
</dbReference>
<reference evidence="1 2" key="1">
    <citation type="submission" date="2020-08" db="EMBL/GenBank/DDBJ databases">
        <title>Genomic Encyclopedia of Type Strains, Phase IV (KMG-IV): sequencing the most valuable type-strain genomes for metagenomic binning, comparative biology and taxonomic classification.</title>
        <authorList>
            <person name="Goeker M."/>
        </authorList>
    </citation>
    <scope>NUCLEOTIDE SEQUENCE [LARGE SCALE GENOMIC DNA]</scope>
    <source>
        <strain evidence="1 2">DSM 29348</strain>
    </source>
</reference>
<gene>
    <name evidence="1" type="ORF">GGR44_002220</name>
</gene>
<dbReference type="Pfam" id="PF08798">
    <property type="entry name" value="CRISPR_assoc"/>
    <property type="match status" value="1"/>
</dbReference>
<dbReference type="SMART" id="SM01101">
    <property type="entry name" value="CRISPR_assoc"/>
    <property type="match status" value="1"/>
</dbReference>
<dbReference type="AlphaFoldDB" id="A0A7W6DH88"/>